<sequence>MDMSSEKISFAAAVGVAFKKYFNFRGVATRREYWFFILFFVLLSLVTGQLDQILFPELSRRATESANELFAYIETNPTVADWSMFERALADATAATPIGNLASFATFFPLLTATVRRMRDAGFGGAWLLLIWLQPFVFIVALRPSKTPK</sequence>
<feature type="transmembrane region" description="Helical" evidence="1">
    <location>
        <begin position="92"/>
        <end position="111"/>
    </location>
</feature>
<dbReference type="KEGG" id="rla:Rhola_00004600"/>
<keyword evidence="1" id="KW-0812">Transmembrane</keyword>
<dbReference type="PANTHER" id="PTHR34980">
    <property type="entry name" value="INNER MEMBRANE PROTEIN-RELATED-RELATED"/>
    <property type="match status" value="1"/>
</dbReference>
<dbReference type="PANTHER" id="PTHR34980:SF2">
    <property type="entry name" value="INNER MEMBRANE PROTEIN YHAH-RELATED"/>
    <property type="match status" value="1"/>
</dbReference>
<dbReference type="GO" id="GO:0005886">
    <property type="term" value="C:plasma membrane"/>
    <property type="evidence" value="ECO:0007669"/>
    <property type="project" value="TreeGrafter"/>
</dbReference>
<proteinExistence type="predicted"/>
<dbReference type="STRING" id="529884.Rhola_00004600"/>
<dbReference type="Pfam" id="PF05656">
    <property type="entry name" value="DUF805"/>
    <property type="match status" value="1"/>
</dbReference>
<dbReference type="Proteomes" id="UP000067708">
    <property type="component" value="Chromosome"/>
</dbReference>
<reference evidence="2 3" key="1">
    <citation type="journal article" date="2014" name="Int. J. Syst. Evol. Microbiol.">
        <title>Rhodoluna lacicola gen. nov., sp. nov., a planktonic freshwater bacterium with stream-lined genome.</title>
        <authorList>
            <person name="Hahn M."/>
            <person name="Schmidt J."/>
            <person name="Taipale S.J."/>
            <person name="Doolittle W.F."/>
            <person name="Koll U."/>
        </authorList>
    </citation>
    <scope>NUCLEOTIDE SEQUENCE [LARGE SCALE GENOMIC DNA]</scope>
    <source>
        <strain evidence="2 3">MWH-Ta8</strain>
    </source>
</reference>
<evidence type="ECO:0000313" key="2">
    <source>
        <dbReference type="EMBL" id="AIC47279.1"/>
    </source>
</evidence>
<name>A0A060JM10_9MICO</name>
<evidence type="ECO:0000313" key="3">
    <source>
        <dbReference type="Proteomes" id="UP000067708"/>
    </source>
</evidence>
<protein>
    <submittedName>
        <fullName evidence="2">Putative membrane protein</fullName>
    </submittedName>
</protein>
<feature type="transmembrane region" description="Helical" evidence="1">
    <location>
        <begin position="33"/>
        <end position="50"/>
    </location>
</feature>
<dbReference type="EMBL" id="CP007490">
    <property type="protein sequence ID" value="AIC47279.1"/>
    <property type="molecule type" value="Genomic_DNA"/>
</dbReference>
<feature type="transmembrane region" description="Helical" evidence="1">
    <location>
        <begin position="123"/>
        <end position="142"/>
    </location>
</feature>
<keyword evidence="3" id="KW-1185">Reference proteome</keyword>
<evidence type="ECO:0000256" key="1">
    <source>
        <dbReference type="SAM" id="Phobius"/>
    </source>
</evidence>
<dbReference type="InterPro" id="IPR008523">
    <property type="entry name" value="DUF805"/>
</dbReference>
<keyword evidence="1" id="KW-0472">Membrane</keyword>
<dbReference type="eggNOG" id="COG3152">
    <property type="taxonomic scope" value="Bacteria"/>
</dbReference>
<gene>
    <name evidence="2" type="ORF">Rhola_00004600</name>
</gene>
<keyword evidence="1" id="KW-1133">Transmembrane helix</keyword>
<accession>A0A060JM10</accession>
<organism evidence="2 3">
    <name type="scientific">Rhodoluna lacicola</name>
    <dbReference type="NCBI Taxonomy" id="529884"/>
    <lineage>
        <taxon>Bacteria</taxon>
        <taxon>Bacillati</taxon>
        <taxon>Actinomycetota</taxon>
        <taxon>Actinomycetes</taxon>
        <taxon>Micrococcales</taxon>
        <taxon>Microbacteriaceae</taxon>
        <taxon>Luna cluster</taxon>
        <taxon>Luna-1 subcluster</taxon>
        <taxon>Rhodoluna</taxon>
    </lineage>
</organism>
<dbReference type="HOGENOM" id="CLU_1748228_0_0_11"/>
<dbReference type="AlphaFoldDB" id="A0A060JM10"/>